<reference evidence="2" key="2">
    <citation type="submission" date="2023-01" db="EMBL/GenBank/DDBJ databases">
        <title>Draft genome sequence of Maritalea porphyrae strain NBRC 107169.</title>
        <authorList>
            <person name="Sun Q."/>
            <person name="Mori K."/>
        </authorList>
    </citation>
    <scope>NUCLEOTIDE SEQUENCE</scope>
    <source>
        <strain evidence="2">NBRC 107169</strain>
    </source>
</reference>
<name>A0ABQ5UPM7_9HYPH</name>
<keyword evidence="1" id="KW-0472">Membrane</keyword>
<dbReference type="RefSeq" id="WP_284361963.1">
    <property type="nucleotide sequence ID" value="NZ_BSNI01000001.1"/>
</dbReference>
<evidence type="ECO:0000256" key="1">
    <source>
        <dbReference type="SAM" id="Phobius"/>
    </source>
</evidence>
<reference evidence="2" key="1">
    <citation type="journal article" date="2014" name="Int. J. Syst. Evol. Microbiol.">
        <title>Complete genome of a new Firmicutes species belonging to the dominant human colonic microbiota ('Ruminococcus bicirculans') reveals two chromosomes and a selective capacity to utilize plant glucans.</title>
        <authorList>
            <consortium name="NISC Comparative Sequencing Program"/>
            <person name="Wegmann U."/>
            <person name="Louis P."/>
            <person name="Goesmann A."/>
            <person name="Henrissat B."/>
            <person name="Duncan S.H."/>
            <person name="Flint H.J."/>
        </authorList>
    </citation>
    <scope>NUCLEOTIDE SEQUENCE</scope>
    <source>
        <strain evidence="2">NBRC 107169</strain>
    </source>
</reference>
<dbReference type="Proteomes" id="UP001161405">
    <property type="component" value="Unassembled WGS sequence"/>
</dbReference>
<dbReference type="PANTHER" id="PTHR30273">
    <property type="entry name" value="PERIPLASMIC SIGNAL SENSOR AND SIGMA FACTOR ACTIVATOR FECR-RELATED"/>
    <property type="match status" value="1"/>
</dbReference>
<accession>A0ABQ5UPM7</accession>
<gene>
    <name evidence="2" type="ORF">GCM10007879_06280</name>
</gene>
<feature type="transmembrane region" description="Helical" evidence="1">
    <location>
        <begin position="80"/>
        <end position="101"/>
    </location>
</feature>
<keyword evidence="1" id="KW-1133">Transmembrane helix</keyword>
<evidence type="ECO:0000313" key="3">
    <source>
        <dbReference type="Proteomes" id="UP001161405"/>
    </source>
</evidence>
<keyword evidence="1" id="KW-0812">Transmembrane</keyword>
<evidence type="ECO:0000313" key="2">
    <source>
        <dbReference type="EMBL" id="GLQ16379.1"/>
    </source>
</evidence>
<dbReference type="InterPro" id="IPR041916">
    <property type="entry name" value="Anti_sigma_zinc_sf"/>
</dbReference>
<proteinExistence type="predicted"/>
<dbReference type="InterPro" id="IPR012373">
    <property type="entry name" value="Ferrdict_sens_TM"/>
</dbReference>
<dbReference type="PANTHER" id="PTHR30273:SF2">
    <property type="entry name" value="PROTEIN FECR"/>
    <property type="match status" value="1"/>
</dbReference>
<protein>
    <submittedName>
        <fullName evidence="2">Anti-sigma factor</fullName>
    </submittedName>
</protein>
<sequence>MNISDDLLVAYVDGELSQAKREEVETYLAQNPEQAERVKQWQANDLALKQAFSLDDVPDVQSELPTAHNDNNRWQQLTRYALAACLLLAIGFGGGLGLSQLPFGDVKYQLRVAAWANEAHEVFATDKNRPGEFDQDSLDVATGWLQKRVGVDVSIPNLESNQLRFVGARLVGQGGLPGALMTYETASAERISVFVQAHSEQLAEVGYWFVPSEDKTTCVWLNQNIAFSVTGDMSNDDLKAIALRVRDSLGLGYQGRNV</sequence>
<organism evidence="2 3">
    <name type="scientific">Maritalea porphyrae</name>
    <dbReference type="NCBI Taxonomy" id="880732"/>
    <lineage>
        <taxon>Bacteria</taxon>
        <taxon>Pseudomonadati</taxon>
        <taxon>Pseudomonadota</taxon>
        <taxon>Alphaproteobacteria</taxon>
        <taxon>Hyphomicrobiales</taxon>
        <taxon>Devosiaceae</taxon>
        <taxon>Maritalea</taxon>
    </lineage>
</organism>
<dbReference type="Gene3D" id="1.10.10.1320">
    <property type="entry name" value="Anti-sigma factor, zinc-finger domain"/>
    <property type="match status" value="1"/>
</dbReference>
<dbReference type="EMBL" id="BSNI01000001">
    <property type="protein sequence ID" value="GLQ16379.1"/>
    <property type="molecule type" value="Genomic_DNA"/>
</dbReference>
<keyword evidence="3" id="KW-1185">Reference proteome</keyword>
<comment type="caution">
    <text evidence="2">The sequence shown here is derived from an EMBL/GenBank/DDBJ whole genome shotgun (WGS) entry which is preliminary data.</text>
</comment>